<dbReference type="Gene3D" id="1.25.40.10">
    <property type="entry name" value="Tetratricopeptide repeat domain"/>
    <property type="match status" value="2"/>
</dbReference>
<evidence type="ECO:0000313" key="6">
    <source>
        <dbReference type="Proteomes" id="UP000007058"/>
    </source>
</evidence>
<dbReference type="InterPro" id="IPR019734">
    <property type="entry name" value="TPR_rpt"/>
</dbReference>
<dbReference type="Proteomes" id="UP000007058">
    <property type="component" value="Chromosome"/>
</dbReference>
<dbReference type="PANTHER" id="PTHR44858">
    <property type="entry name" value="TETRATRICOPEPTIDE REPEAT PROTEIN 6"/>
    <property type="match status" value="1"/>
</dbReference>
<proteinExistence type="predicted"/>
<evidence type="ECO:0000259" key="4">
    <source>
        <dbReference type="Pfam" id="PF23914"/>
    </source>
</evidence>
<dbReference type="Gene3D" id="3.40.50.2000">
    <property type="entry name" value="Glycogen Phosphorylase B"/>
    <property type="match status" value="1"/>
</dbReference>
<evidence type="ECO:0000313" key="5">
    <source>
        <dbReference type="EMBL" id="BAE48828.1"/>
    </source>
</evidence>
<dbReference type="SMART" id="SM00028">
    <property type="entry name" value="TPR"/>
    <property type="match status" value="6"/>
</dbReference>
<sequence>MTMPSFEQAVISMQQGRPAEAARIAEALLTAHPDNARLWHLLGCARLQLGLAEEAIGHIRRAITFDASNPAAHANLARALLATGKPAGRIEAEESIRRAIMAQPADPSFHLTLAQLLQANRRYPEAVAELRQARDLAPGHPDIAATLASALHLAGDADQALALCDQILVAHPGHVGAWINRGNAYLLKGEVAAARAALDQAVALAPDDKLARFNRGFAALRAEDYATGWTDYEFRHQRPVAHLPERLEGCTILIDQDQYAGDTFQYIRFVLPLLERGARIILSLPARMNAMLRVCFTAHPRLEYHAMGTAEPPWDHKVGIASLPLLLWPTEPFGAGRVPYLRAPEAAVEEWRRRIRHPGRLAVAINWQGNTGYDLDHFRSVPLSHLEPLATLSDRVDFFSVHGGDEQVEQAPFPLNPLPGNCDQAGAFLGTAALMTACDLVISSDTSTAHLAGALGRPLWLMASAYPEWRWLDRRSDSPWYPTARLFRQPAVGDWRPVAAAIAEALPTF</sequence>
<feature type="domain" description="Cytochrome c-type biogenesis protein H TPR" evidence="4">
    <location>
        <begin position="29"/>
        <end position="128"/>
    </location>
</feature>
<feature type="repeat" description="TPR" evidence="3">
    <location>
        <begin position="175"/>
        <end position="208"/>
    </location>
</feature>
<dbReference type="InterPro" id="IPR011990">
    <property type="entry name" value="TPR-like_helical_dom_sf"/>
</dbReference>
<dbReference type="SUPFAM" id="SSF48452">
    <property type="entry name" value="TPR-like"/>
    <property type="match status" value="1"/>
</dbReference>
<dbReference type="STRING" id="342108.amb0024"/>
<keyword evidence="2 3" id="KW-0802">TPR repeat</keyword>
<reference evidence="5 6" key="1">
    <citation type="journal article" date="2005" name="DNA Res.">
        <title>Complete genome sequence of the facultative anaerobic magnetotactic bacterium Magnetospirillum sp. strain AMB-1.</title>
        <authorList>
            <person name="Matsunaga T."/>
            <person name="Okamura Y."/>
            <person name="Fukuda Y."/>
            <person name="Wahyudi A.T."/>
            <person name="Murase Y."/>
            <person name="Takeyama H."/>
        </authorList>
    </citation>
    <scope>NUCLEOTIDE SEQUENCE [LARGE SCALE GENOMIC DNA]</scope>
    <source>
        <strain evidence="6">ATCC 700264 / AMB-1</strain>
    </source>
</reference>
<dbReference type="Pfam" id="PF23914">
    <property type="entry name" value="TPR_CcmH_CycH"/>
    <property type="match status" value="1"/>
</dbReference>
<dbReference type="KEGG" id="mag:amb0024"/>
<dbReference type="EMBL" id="AP007255">
    <property type="protein sequence ID" value="BAE48828.1"/>
    <property type="molecule type" value="Genomic_DNA"/>
</dbReference>
<accession>Q2WBE7</accession>
<feature type="repeat" description="TPR" evidence="3">
    <location>
        <begin position="36"/>
        <end position="69"/>
    </location>
</feature>
<evidence type="ECO:0000256" key="1">
    <source>
        <dbReference type="ARBA" id="ARBA00022737"/>
    </source>
</evidence>
<evidence type="ECO:0000256" key="3">
    <source>
        <dbReference type="PROSITE-ProRule" id="PRU00339"/>
    </source>
</evidence>
<evidence type="ECO:0000256" key="2">
    <source>
        <dbReference type="ARBA" id="ARBA00022803"/>
    </source>
</evidence>
<organism evidence="5 6">
    <name type="scientific">Paramagnetospirillum magneticum (strain ATCC 700264 / AMB-1)</name>
    <name type="common">Magnetospirillum magneticum</name>
    <dbReference type="NCBI Taxonomy" id="342108"/>
    <lineage>
        <taxon>Bacteria</taxon>
        <taxon>Pseudomonadati</taxon>
        <taxon>Pseudomonadota</taxon>
        <taxon>Alphaproteobacteria</taxon>
        <taxon>Rhodospirillales</taxon>
        <taxon>Magnetospirillaceae</taxon>
        <taxon>Paramagnetospirillum</taxon>
    </lineage>
</organism>
<keyword evidence="1" id="KW-0677">Repeat</keyword>
<dbReference type="RefSeq" id="WP_011382472.1">
    <property type="nucleotide sequence ID" value="NC_007626.1"/>
</dbReference>
<dbReference type="SUPFAM" id="SSF53756">
    <property type="entry name" value="UDP-Glycosyltransferase/glycogen phosphorylase"/>
    <property type="match status" value="1"/>
</dbReference>
<dbReference type="OrthoDB" id="6193797at2"/>
<dbReference type="InterPro" id="IPR050498">
    <property type="entry name" value="Ycf3"/>
</dbReference>
<protein>
    <submittedName>
        <fullName evidence="5">TPR repeat protein</fullName>
    </submittedName>
</protein>
<dbReference type="HOGENOM" id="CLU_010140_1_1_5"/>
<name>Q2WBE7_PARM1</name>
<dbReference type="PROSITE" id="PS50005">
    <property type="entry name" value="TPR"/>
    <property type="match status" value="2"/>
</dbReference>
<dbReference type="PANTHER" id="PTHR44858:SF1">
    <property type="entry name" value="UDP-N-ACETYLGLUCOSAMINE--PEPTIDE N-ACETYLGLUCOSAMINYLTRANSFERASE SPINDLY-RELATED"/>
    <property type="match status" value="1"/>
</dbReference>
<dbReference type="Pfam" id="PF14559">
    <property type="entry name" value="TPR_19"/>
    <property type="match status" value="1"/>
</dbReference>
<dbReference type="AlphaFoldDB" id="Q2WBE7"/>
<keyword evidence="6" id="KW-1185">Reference proteome</keyword>
<gene>
    <name evidence="5" type="ordered locus">amb0024</name>
</gene>
<dbReference type="InterPro" id="IPR056413">
    <property type="entry name" value="TPR_CcmH_CycH"/>
</dbReference>